<dbReference type="Proteomes" id="UP001145742">
    <property type="component" value="Unassembled WGS sequence"/>
</dbReference>
<proteinExistence type="predicted"/>
<accession>A0ABQ9D022</accession>
<evidence type="ECO:0000313" key="2">
    <source>
        <dbReference type="Proteomes" id="UP001145742"/>
    </source>
</evidence>
<dbReference type="EMBL" id="WHWB01034476">
    <property type="protein sequence ID" value="KAJ7409330.1"/>
    <property type="molecule type" value="Genomic_DNA"/>
</dbReference>
<name>A0ABQ9D022_9PASS</name>
<keyword evidence="2" id="KW-1185">Reference proteome</keyword>
<gene>
    <name evidence="1" type="ORF">WISP_115377</name>
</gene>
<comment type="caution">
    <text evidence="1">The sequence shown here is derived from an EMBL/GenBank/DDBJ whole genome shotgun (WGS) entry which is preliminary data.</text>
</comment>
<reference evidence="1" key="1">
    <citation type="submission" date="2019-10" db="EMBL/GenBank/DDBJ databases">
        <authorList>
            <person name="Soares A.E.R."/>
            <person name="Aleixo A."/>
            <person name="Schneider P."/>
            <person name="Miyaki C.Y."/>
            <person name="Schneider M.P."/>
            <person name="Mello C."/>
            <person name="Vasconcelos A.T.R."/>
        </authorList>
    </citation>
    <scope>NUCLEOTIDE SEQUENCE</scope>
    <source>
        <tissue evidence="1">Muscle</tissue>
    </source>
</reference>
<protein>
    <submittedName>
        <fullName evidence="1">Uncharacterized protein</fullName>
    </submittedName>
</protein>
<dbReference type="PANTHER" id="PTHR33332">
    <property type="entry name" value="REVERSE TRANSCRIPTASE DOMAIN-CONTAINING PROTEIN"/>
    <property type="match status" value="1"/>
</dbReference>
<organism evidence="1 2">
    <name type="scientific">Willisornis vidua</name>
    <name type="common">Xingu scale-backed antbird</name>
    <dbReference type="NCBI Taxonomy" id="1566151"/>
    <lineage>
        <taxon>Eukaryota</taxon>
        <taxon>Metazoa</taxon>
        <taxon>Chordata</taxon>
        <taxon>Craniata</taxon>
        <taxon>Vertebrata</taxon>
        <taxon>Euteleostomi</taxon>
        <taxon>Archelosauria</taxon>
        <taxon>Archosauria</taxon>
        <taxon>Dinosauria</taxon>
        <taxon>Saurischia</taxon>
        <taxon>Theropoda</taxon>
        <taxon>Coelurosauria</taxon>
        <taxon>Aves</taxon>
        <taxon>Neognathae</taxon>
        <taxon>Neoaves</taxon>
        <taxon>Telluraves</taxon>
        <taxon>Australaves</taxon>
        <taxon>Passeriformes</taxon>
        <taxon>Thamnophilidae</taxon>
        <taxon>Willisornis</taxon>
    </lineage>
</organism>
<sequence>MKNLDMNPKRTLTAWKANHILCCIKRGMSSMLGEMIPHLYSALMRPHLKYCVQLWDPQQKKNVDPLECVQKITRGLEYLSYEDRLRELEFFSLEERRFWEELIVIFQYLKGGL</sequence>
<evidence type="ECO:0000313" key="1">
    <source>
        <dbReference type="EMBL" id="KAJ7409330.1"/>
    </source>
</evidence>